<accession>A0A6C0JD14</accession>
<keyword evidence="1" id="KW-0472">Membrane</keyword>
<name>A0A6C0JD14_9ZZZZ</name>
<dbReference type="AlphaFoldDB" id="A0A6C0JD14"/>
<keyword evidence="1" id="KW-1133">Transmembrane helix</keyword>
<protein>
    <submittedName>
        <fullName evidence="2">Uncharacterized protein</fullName>
    </submittedName>
</protein>
<dbReference type="EMBL" id="MN740357">
    <property type="protein sequence ID" value="QHU02427.1"/>
    <property type="molecule type" value="Genomic_DNA"/>
</dbReference>
<sequence>MQAQLQGLTKMVNVMNEEQICDTDCQNKRKIENLRKTYIKAKQNSENSKPNLERAEKDYYMASKGGEYYSKMQEKKYKTIAINAVSGWNKNVEDILIDIDNKLKYYKGLFSYKDNVTMVYSSYNNKYTNLREKITSTTDKKNVNNRLAYFYDYNTSIVNSLVWWLKFIYWIFYAIMIVFFVLKKQYKNIQSWPFILIVGLFPVLFEYGISWNNPFKNEISKVPSIYEWVFNVFRHQKIDNIYFIFFTLIILTVLMFSFFSNLSFKYVQV</sequence>
<evidence type="ECO:0000313" key="2">
    <source>
        <dbReference type="EMBL" id="QHU02427.1"/>
    </source>
</evidence>
<feature type="transmembrane region" description="Helical" evidence="1">
    <location>
        <begin position="194"/>
        <end position="211"/>
    </location>
</feature>
<reference evidence="2" key="1">
    <citation type="journal article" date="2020" name="Nature">
        <title>Giant virus diversity and host interactions through global metagenomics.</title>
        <authorList>
            <person name="Schulz F."/>
            <person name="Roux S."/>
            <person name="Paez-Espino D."/>
            <person name="Jungbluth S."/>
            <person name="Walsh D.A."/>
            <person name="Denef V.J."/>
            <person name="McMahon K.D."/>
            <person name="Konstantinidis K.T."/>
            <person name="Eloe-Fadrosh E.A."/>
            <person name="Kyrpides N.C."/>
            <person name="Woyke T."/>
        </authorList>
    </citation>
    <scope>NUCLEOTIDE SEQUENCE</scope>
    <source>
        <strain evidence="2">GVMAG-M-3300025880-75</strain>
    </source>
</reference>
<proteinExistence type="predicted"/>
<organism evidence="2">
    <name type="scientific">viral metagenome</name>
    <dbReference type="NCBI Taxonomy" id="1070528"/>
    <lineage>
        <taxon>unclassified sequences</taxon>
        <taxon>metagenomes</taxon>
        <taxon>organismal metagenomes</taxon>
    </lineage>
</organism>
<evidence type="ECO:0000256" key="1">
    <source>
        <dbReference type="SAM" id="Phobius"/>
    </source>
</evidence>
<feature type="transmembrane region" description="Helical" evidence="1">
    <location>
        <begin position="241"/>
        <end position="264"/>
    </location>
</feature>
<feature type="transmembrane region" description="Helical" evidence="1">
    <location>
        <begin position="161"/>
        <end position="182"/>
    </location>
</feature>
<keyword evidence="1" id="KW-0812">Transmembrane</keyword>